<name>A0AAD4QYW8_9BILA</name>
<dbReference type="Proteomes" id="UP001201812">
    <property type="component" value="Unassembled WGS sequence"/>
</dbReference>
<keyword evidence="3" id="KW-1185">Reference proteome</keyword>
<evidence type="ECO:0000256" key="1">
    <source>
        <dbReference type="SAM" id="SignalP"/>
    </source>
</evidence>
<organism evidence="2 3">
    <name type="scientific">Ditylenchus destructor</name>
    <dbReference type="NCBI Taxonomy" id="166010"/>
    <lineage>
        <taxon>Eukaryota</taxon>
        <taxon>Metazoa</taxon>
        <taxon>Ecdysozoa</taxon>
        <taxon>Nematoda</taxon>
        <taxon>Chromadorea</taxon>
        <taxon>Rhabditida</taxon>
        <taxon>Tylenchina</taxon>
        <taxon>Tylenchomorpha</taxon>
        <taxon>Sphaerularioidea</taxon>
        <taxon>Anguinidae</taxon>
        <taxon>Anguininae</taxon>
        <taxon>Ditylenchus</taxon>
    </lineage>
</organism>
<gene>
    <name evidence="2" type="ORF">DdX_17569</name>
</gene>
<dbReference type="AlphaFoldDB" id="A0AAD4QYW8"/>
<feature type="chain" id="PRO_5042112751" evidence="1">
    <location>
        <begin position="22"/>
        <end position="97"/>
    </location>
</feature>
<sequence length="97" mass="10751">MSTFFTATLLLLAISNSGVWAQYYYSQYGNSGYGSNYYPNYQHGDYYSGYQHQGGGSGGHAGGHADTNVIGSTFGGHERSIGDEHFKLKLWPEFHLR</sequence>
<protein>
    <submittedName>
        <fullName evidence="2">Uncharacterized protein</fullName>
    </submittedName>
</protein>
<feature type="signal peptide" evidence="1">
    <location>
        <begin position="1"/>
        <end position="21"/>
    </location>
</feature>
<keyword evidence="1" id="KW-0732">Signal</keyword>
<evidence type="ECO:0000313" key="2">
    <source>
        <dbReference type="EMBL" id="KAI1699050.1"/>
    </source>
</evidence>
<evidence type="ECO:0000313" key="3">
    <source>
        <dbReference type="Proteomes" id="UP001201812"/>
    </source>
</evidence>
<accession>A0AAD4QYW8</accession>
<proteinExistence type="predicted"/>
<reference evidence="2" key="1">
    <citation type="submission" date="2022-01" db="EMBL/GenBank/DDBJ databases">
        <title>Genome Sequence Resource for Two Populations of Ditylenchus destructor, the Migratory Endoparasitic Phytonematode.</title>
        <authorList>
            <person name="Zhang H."/>
            <person name="Lin R."/>
            <person name="Xie B."/>
        </authorList>
    </citation>
    <scope>NUCLEOTIDE SEQUENCE</scope>
    <source>
        <strain evidence="2">BazhouSP</strain>
    </source>
</reference>
<dbReference type="EMBL" id="JAKKPZ010000194">
    <property type="protein sequence ID" value="KAI1699050.1"/>
    <property type="molecule type" value="Genomic_DNA"/>
</dbReference>
<comment type="caution">
    <text evidence="2">The sequence shown here is derived from an EMBL/GenBank/DDBJ whole genome shotgun (WGS) entry which is preliminary data.</text>
</comment>